<dbReference type="Proteomes" id="UP000806528">
    <property type="component" value="Unassembled WGS sequence"/>
</dbReference>
<proteinExistence type="predicted"/>
<evidence type="ECO:0000259" key="1">
    <source>
        <dbReference type="Pfam" id="PF01266"/>
    </source>
</evidence>
<dbReference type="RefSeq" id="WP_193123453.1">
    <property type="nucleotide sequence ID" value="NZ_JADBGI010000018.1"/>
</dbReference>
<dbReference type="Gene3D" id="3.30.9.10">
    <property type="entry name" value="D-Amino Acid Oxidase, subunit A, domain 2"/>
    <property type="match status" value="1"/>
</dbReference>
<dbReference type="InterPro" id="IPR006076">
    <property type="entry name" value="FAD-dep_OxRdtase"/>
</dbReference>
<evidence type="ECO:0000313" key="3">
    <source>
        <dbReference type="Proteomes" id="UP000806528"/>
    </source>
</evidence>
<name>A0ABR9PAI2_9ACTN</name>
<sequence length="422" mass="44704">MEDTRANRPVLVVGAGIAGLTVAHQLHRRGIDVVVCDSRRPGAGASHGNAGWINPAQTGPLPEPGLVADGLTGFTRPDSPLHLAPASVPLLTPWFLRFLRNCTPARYTRGAEALAALGRRTFPLVEQLAQDGVEFTSRRTRFLAVAEDPAHVEGYLAALEPLRRAGFPLPDAPTGGDELRETEPALSERVTCGAVLDEHVQTEPASVVRGLTAHLRAGGVEVNEGEAVLGVHARDGVVSAVRTTEGTRNAGAVVIATGAGASALTQVMGHRLPVEGGRGYSFDVPAHPLPTHSTLLLDAHVACAPMGERLRISGGMDFGLHGRVPEPSRISAVARSAEPMLRGVDWADRRHPWTGERPLAPDGLPIVDRLPGHTNAYVATAYSMLGMTLSGPAAEALARFMVEGTRPEVLEPFRADRFGLCR</sequence>
<dbReference type="SUPFAM" id="SSF51905">
    <property type="entry name" value="FAD/NAD(P)-binding domain"/>
    <property type="match status" value="1"/>
</dbReference>
<dbReference type="InterPro" id="IPR036188">
    <property type="entry name" value="FAD/NAD-bd_sf"/>
</dbReference>
<dbReference type="Pfam" id="PF01266">
    <property type="entry name" value="DAO"/>
    <property type="match status" value="1"/>
</dbReference>
<dbReference type="EMBL" id="JADBGI010000018">
    <property type="protein sequence ID" value="MBE3000853.1"/>
    <property type="molecule type" value="Genomic_DNA"/>
</dbReference>
<comment type="caution">
    <text evidence="2">The sequence shown here is derived from an EMBL/GenBank/DDBJ whole genome shotgun (WGS) entry which is preliminary data.</text>
</comment>
<evidence type="ECO:0000313" key="2">
    <source>
        <dbReference type="EMBL" id="MBE3000853.1"/>
    </source>
</evidence>
<reference evidence="2 3" key="1">
    <citation type="submission" date="2020-09" db="EMBL/GenBank/DDBJ databases">
        <title>Diversity and distribution of actinomycetes associated with coral in the coast of Hainan.</title>
        <authorList>
            <person name="Li F."/>
        </authorList>
    </citation>
    <scope>NUCLEOTIDE SEQUENCE [LARGE SCALE GENOMIC DNA]</scope>
    <source>
        <strain evidence="2 3">HNM0947</strain>
    </source>
</reference>
<dbReference type="PANTHER" id="PTHR13847">
    <property type="entry name" value="SARCOSINE DEHYDROGENASE-RELATED"/>
    <property type="match status" value="1"/>
</dbReference>
<feature type="domain" description="FAD dependent oxidoreductase" evidence="1">
    <location>
        <begin position="10"/>
        <end position="399"/>
    </location>
</feature>
<keyword evidence="3" id="KW-1185">Reference proteome</keyword>
<accession>A0ABR9PAI2</accession>
<gene>
    <name evidence="2" type="ORF">IDM40_19460</name>
</gene>
<dbReference type="SUPFAM" id="SSF54373">
    <property type="entry name" value="FAD-linked reductases, C-terminal domain"/>
    <property type="match status" value="1"/>
</dbReference>
<dbReference type="Gene3D" id="3.50.50.60">
    <property type="entry name" value="FAD/NAD(P)-binding domain"/>
    <property type="match status" value="2"/>
</dbReference>
<protein>
    <submittedName>
        <fullName evidence="2">FAD-binding oxidoreductase</fullName>
    </submittedName>
</protein>
<organism evidence="2 3">
    <name type="scientific">Nocardiopsis coralli</name>
    <dbReference type="NCBI Taxonomy" id="2772213"/>
    <lineage>
        <taxon>Bacteria</taxon>
        <taxon>Bacillati</taxon>
        <taxon>Actinomycetota</taxon>
        <taxon>Actinomycetes</taxon>
        <taxon>Streptosporangiales</taxon>
        <taxon>Nocardiopsidaceae</taxon>
        <taxon>Nocardiopsis</taxon>
    </lineage>
</organism>